<keyword evidence="2" id="KW-1185">Reference proteome</keyword>
<evidence type="ECO:0008006" key="3">
    <source>
        <dbReference type="Google" id="ProtNLM"/>
    </source>
</evidence>
<accession>A0ABS6SP78</accession>
<proteinExistence type="predicted"/>
<reference evidence="1 2" key="1">
    <citation type="submission" date="2021-04" db="EMBL/GenBank/DDBJ databases">
        <authorList>
            <person name="Pira H."/>
            <person name="Risdian C."/>
            <person name="Wink J."/>
        </authorList>
    </citation>
    <scope>NUCLEOTIDE SEQUENCE [LARGE SCALE GENOMIC DNA]</scope>
    <source>
        <strain evidence="1 2">WH131</strain>
    </source>
</reference>
<dbReference type="Proteomes" id="UP000699975">
    <property type="component" value="Unassembled WGS sequence"/>
</dbReference>
<organism evidence="1 2">
    <name type="scientific">Erythrobacter ani</name>
    <dbReference type="NCBI Taxonomy" id="2827235"/>
    <lineage>
        <taxon>Bacteria</taxon>
        <taxon>Pseudomonadati</taxon>
        <taxon>Pseudomonadota</taxon>
        <taxon>Alphaproteobacteria</taxon>
        <taxon>Sphingomonadales</taxon>
        <taxon>Erythrobacteraceae</taxon>
        <taxon>Erythrobacter/Porphyrobacter group</taxon>
        <taxon>Erythrobacter</taxon>
    </lineage>
</organism>
<name>A0ABS6SP78_9SPHN</name>
<dbReference type="RefSeq" id="WP_218316914.1">
    <property type="nucleotide sequence ID" value="NZ_JAGSPB010000002.1"/>
</dbReference>
<evidence type="ECO:0000313" key="1">
    <source>
        <dbReference type="EMBL" id="MBV7266297.1"/>
    </source>
</evidence>
<gene>
    <name evidence="1" type="ORF">KCG45_08910</name>
</gene>
<protein>
    <recommendedName>
        <fullName evidence="3">Phytanoyl-CoA dioxygenase</fullName>
    </recommendedName>
</protein>
<evidence type="ECO:0000313" key="2">
    <source>
        <dbReference type="Proteomes" id="UP000699975"/>
    </source>
</evidence>
<sequence>MREGDKNSIAMTVGLDGGIEGHEQAIYRGQINLLPPSAAGLSLCKHAQTMIEEAFHPHDPRTAQHVLDVDDFVERAAQVKPRFIHDTQTRTLQKSYLQELGFDPARTYIDVPRMRVVSSDGYLVSGVGHKQPPHRDTWWSAPMQQIQFWLPIFPMTRECSMEFYPHYVETGLPNSSDDFNIYRWNATGRKNAAQHRQGEDKRGIPQPRAPLDHPAAVQMVLPVGGAVMFSANQLHATSDNVTGNTRFSIDFRIVDIEHVREGIGAVNVDNSSTGTALRDFRRMTDDEAIDPNLIAKYDVGDTVEDGVLQFEPDDKVHA</sequence>
<comment type="caution">
    <text evidence="1">The sequence shown here is derived from an EMBL/GenBank/DDBJ whole genome shotgun (WGS) entry which is preliminary data.</text>
</comment>
<dbReference type="EMBL" id="JAGSPB010000002">
    <property type="protein sequence ID" value="MBV7266297.1"/>
    <property type="molecule type" value="Genomic_DNA"/>
</dbReference>